<dbReference type="Gene3D" id="3.40.50.300">
    <property type="entry name" value="P-loop containing nucleotide triphosphate hydrolases"/>
    <property type="match status" value="1"/>
</dbReference>
<keyword evidence="6" id="KW-0547">Nucleotide-binding</keyword>
<keyword evidence="9 10" id="KW-0472">Membrane</keyword>
<dbReference type="SUPFAM" id="SSF90123">
    <property type="entry name" value="ABC transporter transmembrane region"/>
    <property type="match status" value="1"/>
</dbReference>
<dbReference type="Pfam" id="PF00664">
    <property type="entry name" value="ABC_membrane"/>
    <property type="match status" value="1"/>
</dbReference>
<dbReference type="Gene3D" id="1.20.1560.10">
    <property type="entry name" value="ABC transporter type 1, transmembrane domain"/>
    <property type="match status" value="1"/>
</dbReference>
<evidence type="ECO:0000256" key="1">
    <source>
        <dbReference type="ARBA" id="ARBA00004651"/>
    </source>
</evidence>
<dbReference type="CDD" id="cd18551">
    <property type="entry name" value="ABC_6TM_LmrA_like"/>
    <property type="match status" value="1"/>
</dbReference>
<dbReference type="SUPFAM" id="SSF52540">
    <property type="entry name" value="P-loop containing nucleoside triphosphate hydrolases"/>
    <property type="match status" value="1"/>
</dbReference>
<keyword evidence="7 13" id="KW-0067">ATP-binding</keyword>
<keyword evidence="3" id="KW-1003">Cell membrane</keyword>
<protein>
    <submittedName>
        <fullName evidence="13">ATP-binding cassette, subfamily B/ATP-binding cassette, subfamily C</fullName>
    </submittedName>
</protein>
<feature type="transmembrane region" description="Helical" evidence="10">
    <location>
        <begin position="61"/>
        <end position="80"/>
    </location>
</feature>
<evidence type="ECO:0000256" key="7">
    <source>
        <dbReference type="ARBA" id="ARBA00022840"/>
    </source>
</evidence>
<dbReference type="PROSITE" id="PS00211">
    <property type="entry name" value="ABC_TRANSPORTER_1"/>
    <property type="match status" value="1"/>
</dbReference>
<dbReference type="AlphaFoldDB" id="A0A1G6WT77"/>
<evidence type="ECO:0000256" key="10">
    <source>
        <dbReference type="SAM" id="Phobius"/>
    </source>
</evidence>
<dbReference type="Proteomes" id="UP000198949">
    <property type="component" value="Unassembled WGS sequence"/>
</dbReference>
<dbReference type="InterPro" id="IPR039421">
    <property type="entry name" value="Type_1_exporter"/>
</dbReference>
<dbReference type="GO" id="GO:0015421">
    <property type="term" value="F:ABC-type oligopeptide transporter activity"/>
    <property type="evidence" value="ECO:0007669"/>
    <property type="project" value="TreeGrafter"/>
</dbReference>
<dbReference type="InterPro" id="IPR011527">
    <property type="entry name" value="ABC1_TM_dom"/>
</dbReference>
<evidence type="ECO:0000256" key="4">
    <source>
        <dbReference type="ARBA" id="ARBA00022519"/>
    </source>
</evidence>
<dbReference type="STRING" id="58114.SAMN05216270_106201"/>
<dbReference type="PANTHER" id="PTHR43394:SF1">
    <property type="entry name" value="ATP-BINDING CASSETTE SUB-FAMILY B MEMBER 10, MITOCHONDRIAL"/>
    <property type="match status" value="1"/>
</dbReference>
<proteinExistence type="predicted"/>
<dbReference type="GO" id="GO:0005886">
    <property type="term" value="C:plasma membrane"/>
    <property type="evidence" value="ECO:0007669"/>
    <property type="project" value="UniProtKB-SubCell"/>
</dbReference>
<dbReference type="RefSeq" id="WP_091034632.1">
    <property type="nucleotide sequence ID" value="NZ_FNAD01000006.1"/>
</dbReference>
<dbReference type="PANTHER" id="PTHR43394">
    <property type="entry name" value="ATP-DEPENDENT PERMEASE MDL1, MITOCHONDRIAL"/>
    <property type="match status" value="1"/>
</dbReference>
<evidence type="ECO:0000256" key="5">
    <source>
        <dbReference type="ARBA" id="ARBA00022692"/>
    </source>
</evidence>
<sequence>MTFRAALTALRPHLRGRRRLLLAVVALSVLGAGATLAQPLATRSLLSALDGDGPVGPRVAVLAALAIAAALLTAAQQYALQRAAGGLVLSTRRRLVDHLLRIPVAEFDRRRTGDLLARVGLDTSLIQAVLTTGVLDIAAGLLVVSGAVAMMLLLDPLMFVITLVGLAGMAVGVLVMPRVRAAAERTQEHLGEMTADVERALSAVRTVKAWNAERRESAVVAASAQRAYEAGLRLAALHARLGPTVNAASQGALLLVLAVGGARVAGGQMTVGDLVAFVMFLFLLAMPVNEAIGAIAQMQTGLAALGRVEELMRLPVEARDRPTAPAPPEPDGSAIRFDRVHFAYHDAAPLLDDVDFAVPRGSRVAVVGPSGAGKSTLLALVERFYDPGSGRVLVDGVDVRHRSVKDLRRRIAYVEQDTPVLAGSLRDNLRLAAPGANDAGLLAVLGRVGLRGLAERSPLGLDAPVGDGGVLLSGGERQRLALARALLSPAPILLMDEPTSNLDARSEGAVRDAIAATATHRTVLIVAHRLSTVTDADRIVVLDSGRVIGDGPHEALVETCGLYRDLLRRQLLLPAA</sequence>
<dbReference type="InterPro" id="IPR017871">
    <property type="entry name" value="ABC_transporter-like_CS"/>
</dbReference>
<dbReference type="PROSITE" id="PS50929">
    <property type="entry name" value="ABC_TM1F"/>
    <property type="match status" value="1"/>
</dbReference>
<keyword evidence="8 10" id="KW-1133">Transmembrane helix</keyword>
<reference evidence="14" key="1">
    <citation type="submission" date="2016-10" db="EMBL/GenBank/DDBJ databases">
        <authorList>
            <person name="Varghese N."/>
            <person name="Submissions S."/>
        </authorList>
    </citation>
    <scope>NUCLEOTIDE SEQUENCE [LARGE SCALE GENOMIC DNA]</scope>
    <source>
        <strain evidence="14">CGMCC 4.3516</strain>
    </source>
</reference>
<dbReference type="Pfam" id="PF00005">
    <property type="entry name" value="ABC_tran"/>
    <property type="match status" value="1"/>
</dbReference>
<comment type="subcellular location">
    <subcellularLocation>
        <location evidence="1">Cell membrane</location>
        <topology evidence="1">Multi-pass membrane protein</topology>
    </subcellularLocation>
</comment>
<dbReference type="PROSITE" id="PS50893">
    <property type="entry name" value="ABC_TRANSPORTER_2"/>
    <property type="match status" value="1"/>
</dbReference>
<dbReference type="InterPro" id="IPR036640">
    <property type="entry name" value="ABC1_TM_sf"/>
</dbReference>
<dbReference type="InterPro" id="IPR027417">
    <property type="entry name" value="P-loop_NTPase"/>
</dbReference>
<keyword evidence="14" id="KW-1185">Reference proteome</keyword>
<dbReference type="GO" id="GO:0016887">
    <property type="term" value="F:ATP hydrolysis activity"/>
    <property type="evidence" value="ECO:0007669"/>
    <property type="project" value="InterPro"/>
</dbReference>
<keyword evidence="5 10" id="KW-0812">Transmembrane</keyword>
<evidence type="ECO:0000256" key="6">
    <source>
        <dbReference type="ARBA" id="ARBA00022741"/>
    </source>
</evidence>
<gene>
    <name evidence="13" type="ORF">SAMN05216270_106201</name>
</gene>
<feature type="transmembrane region" description="Helical" evidence="10">
    <location>
        <begin position="128"/>
        <end position="151"/>
    </location>
</feature>
<name>A0A1G6WT77_9ACTN</name>
<evidence type="ECO:0000256" key="8">
    <source>
        <dbReference type="ARBA" id="ARBA00022989"/>
    </source>
</evidence>
<accession>A0A1G6WT77</accession>
<dbReference type="OrthoDB" id="9806127at2"/>
<evidence type="ECO:0000313" key="13">
    <source>
        <dbReference type="EMBL" id="SDD69140.1"/>
    </source>
</evidence>
<dbReference type="GO" id="GO:0005524">
    <property type="term" value="F:ATP binding"/>
    <property type="evidence" value="ECO:0007669"/>
    <property type="project" value="UniProtKB-KW"/>
</dbReference>
<dbReference type="FunFam" id="3.40.50.300:FF:001001">
    <property type="entry name" value="Multidrug ABC transporter ATP-binding protein"/>
    <property type="match status" value="1"/>
</dbReference>
<evidence type="ECO:0000313" key="14">
    <source>
        <dbReference type="Proteomes" id="UP000198949"/>
    </source>
</evidence>
<feature type="domain" description="ABC transporter" evidence="11">
    <location>
        <begin position="335"/>
        <end position="569"/>
    </location>
</feature>
<keyword evidence="2" id="KW-0813">Transport</keyword>
<feature type="domain" description="ABC transmembrane type-1" evidence="12">
    <location>
        <begin position="22"/>
        <end position="300"/>
    </location>
</feature>
<organism evidence="13 14">
    <name type="scientific">Glycomyces harbinensis</name>
    <dbReference type="NCBI Taxonomy" id="58114"/>
    <lineage>
        <taxon>Bacteria</taxon>
        <taxon>Bacillati</taxon>
        <taxon>Actinomycetota</taxon>
        <taxon>Actinomycetes</taxon>
        <taxon>Glycomycetales</taxon>
        <taxon>Glycomycetaceae</taxon>
        <taxon>Glycomyces</taxon>
    </lineage>
</organism>
<evidence type="ECO:0000256" key="2">
    <source>
        <dbReference type="ARBA" id="ARBA00022448"/>
    </source>
</evidence>
<keyword evidence="4" id="KW-0997">Cell inner membrane</keyword>
<evidence type="ECO:0000256" key="9">
    <source>
        <dbReference type="ARBA" id="ARBA00023136"/>
    </source>
</evidence>
<dbReference type="EMBL" id="FNAD01000006">
    <property type="protein sequence ID" value="SDD69140.1"/>
    <property type="molecule type" value="Genomic_DNA"/>
</dbReference>
<evidence type="ECO:0000259" key="11">
    <source>
        <dbReference type="PROSITE" id="PS50893"/>
    </source>
</evidence>
<feature type="transmembrane region" description="Helical" evidence="10">
    <location>
        <begin position="271"/>
        <end position="288"/>
    </location>
</feature>
<feature type="transmembrane region" description="Helical" evidence="10">
    <location>
        <begin position="157"/>
        <end position="176"/>
    </location>
</feature>
<dbReference type="InterPro" id="IPR003439">
    <property type="entry name" value="ABC_transporter-like_ATP-bd"/>
</dbReference>
<dbReference type="SMART" id="SM00382">
    <property type="entry name" value="AAA"/>
    <property type="match status" value="1"/>
</dbReference>
<evidence type="ECO:0000256" key="3">
    <source>
        <dbReference type="ARBA" id="ARBA00022475"/>
    </source>
</evidence>
<evidence type="ECO:0000259" key="12">
    <source>
        <dbReference type="PROSITE" id="PS50929"/>
    </source>
</evidence>
<dbReference type="InterPro" id="IPR003593">
    <property type="entry name" value="AAA+_ATPase"/>
</dbReference>